<dbReference type="Proteomes" id="UP000284178">
    <property type="component" value="Unassembled WGS sequence"/>
</dbReference>
<evidence type="ECO:0000313" key="4">
    <source>
        <dbReference type="Proteomes" id="UP000284178"/>
    </source>
</evidence>
<gene>
    <name evidence="3" type="ORF">DWY25_00140</name>
</gene>
<proteinExistence type="predicted"/>
<dbReference type="GeneID" id="83013821"/>
<feature type="domain" description="Nucleoside transporter/FeoB GTPase Gate" evidence="2">
    <location>
        <begin position="47"/>
        <end position="152"/>
    </location>
</feature>
<dbReference type="EMBL" id="QRUP01000001">
    <property type="protein sequence ID" value="RGR76735.1"/>
    <property type="molecule type" value="Genomic_DNA"/>
</dbReference>
<keyword evidence="1" id="KW-0472">Membrane</keyword>
<accession>A0A412G614</accession>
<dbReference type="Pfam" id="PF07670">
    <property type="entry name" value="Gate"/>
    <property type="match status" value="1"/>
</dbReference>
<keyword evidence="1" id="KW-1133">Transmembrane helix</keyword>
<keyword evidence="4" id="KW-1185">Reference proteome</keyword>
<organism evidence="3 4">
    <name type="scientific">Holdemania filiformis</name>
    <dbReference type="NCBI Taxonomy" id="61171"/>
    <lineage>
        <taxon>Bacteria</taxon>
        <taxon>Bacillati</taxon>
        <taxon>Bacillota</taxon>
        <taxon>Erysipelotrichia</taxon>
        <taxon>Erysipelotrichales</taxon>
        <taxon>Erysipelotrichaceae</taxon>
        <taxon>Holdemania</taxon>
    </lineage>
</organism>
<feature type="transmembrane region" description="Helical" evidence="1">
    <location>
        <begin position="164"/>
        <end position="182"/>
    </location>
</feature>
<feature type="transmembrane region" description="Helical" evidence="1">
    <location>
        <begin position="130"/>
        <end position="152"/>
    </location>
</feature>
<sequence>MNLIWILLILASLAYGLLTGSVSSVNQVIVNVGRETLELALPLVAATCFWSGILNIAREVGLLNMLQKLLSPLLRFLFPDLRDDPEALGYIAANITINVFGLGSAATPSGLKAMECMQRHNPDKKTASRAMVTFLVLNTAGVTILSTTIVSLRAQFGALNPTDFMPLAIIATSCASIGGLALDRWVNYRGK</sequence>
<evidence type="ECO:0000259" key="2">
    <source>
        <dbReference type="Pfam" id="PF07670"/>
    </source>
</evidence>
<evidence type="ECO:0000256" key="1">
    <source>
        <dbReference type="SAM" id="Phobius"/>
    </source>
</evidence>
<dbReference type="InterPro" id="IPR011642">
    <property type="entry name" value="Gate_dom"/>
</dbReference>
<comment type="caution">
    <text evidence="3">The sequence shown here is derived from an EMBL/GenBank/DDBJ whole genome shotgun (WGS) entry which is preliminary data.</text>
</comment>
<feature type="transmembrane region" description="Helical" evidence="1">
    <location>
        <begin position="39"/>
        <end position="57"/>
    </location>
</feature>
<name>A0A412G614_9FIRM</name>
<reference evidence="3 4" key="1">
    <citation type="submission" date="2018-08" db="EMBL/GenBank/DDBJ databases">
        <title>A genome reference for cultivated species of the human gut microbiota.</title>
        <authorList>
            <person name="Zou Y."/>
            <person name="Xue W."/>
            <person name="Luo G."/>
        </authorList>
    </citation>
    <scope>NUCLEOTIDE SEQUENCE [LARGE SCALE GENOMIC DNA]</scope>
    <source>
        <strain evidence="3 4">AF24-29</strain>
    </source>
</reference>
<keyword evidence="1" id="KW-0812">Transmembrane</keyword>
<dbReference type="RefSeq" id="WP_006060387.1">
    <property type="nucleotide sequence ID" value="NZ_CABJCV010000001.1"/>
</dbReference>
<protein>
    <submittedName>
        <fullName evidence="3">Spore maturation protein A</fullName>
    </submittedName>
</protein>
<dbReference type="AlphaFoldDB" id="A0A412G614"/>
<evidence type="ECO:0000313" key="3">
    <source>
        <dbReference type="EMBL" id="RGR76735.1"/>
    </source>
</evidence>